<name>A0ACC3SJG9_9PEZI</name>
<organism evidence="1 2">
    <name type="scientific">Zalaria obscura</name>
    <dbReference type="NCBI Taxonomy" id="2024903"/>
    <lineage>
        <taxon>Eukaryota</taxon>
        <taxon>Fungi</taxon>
        <taxon>Dikarya</taxon>
        <taxon>Ascomycota</taxon>
        <taxon>Pezizomycotina</taxon>
        <taxon>Dothideomycetes</taxon>
        <taxon>Dothideomycetidae</taxon>
        <taxon>Dothideales</taxon>
        <taxon>Zalariaceae</taxon>
        <taxon>Zalaria</taxon>
    </lineage>
</organism>
<dbReference type="EMBL" id="JAMKPW020000007">
    <property type="protein sequence ID" value="KAK8216856.1"/>
    <property type="molecule type" value="Genomic_DNA"/>
</dbReference>
<reference evidence="1" key="1">
    <citation type="submission" date="2024-02" db="EMBL/GenBank/DDBJ databases">
        <title>Metagenome Assembled Genome of Zalaria obscura JY119.</title>
        <authorList>
            <person name="Vighnesh L."/>
            <person name="Jagadeeshwari U."/>
            <person name="Venkata Ramana C."/>
            <person name="Sasikala C."/>
        </authorList>
    </citation>
    <scope>NUCLEOTIDE SEQUENCE</scope>
    <source>
        <strain evidence="1">JY119</strain>
    </source>
</reference>
<protein>
    <submittedName>
        <fullName evidence="1">Uncharacterized protein</fullName>
    </submittedName>
</protein>
<keyword evidence="2" id="KW-1185">Reference proteome</keyword>
<evidence type="ECO:0000313" key="1">
    <source>
        <dbReference type="EMBL" id="KAK8216856.1"/>
    </source>
</evidence>
<gene>
    <name evidence="1" type="ORF">M8818_001819</name>
</gene>
<sequence>MTDTVGAVTRPNSVAPALATNAFGTPTERRSWEYFCVRSVSHLSGFYGSNFWSRLVLQAASHDQGIRHALVALGSVHERFERQHEDPFPSFEGHSKVQFALQQYNRAIKEREDRQQGAAFLVPSRTPYVPTQIYEKLFSRLELQVAEVSYTARGYYACFRSMESATYGLITPQLDGFPQLEYHSGVQDMDELPPPLAPRFSSLDEVRDALEYYWHRYMEWANPAKGDPNDAVIVMESCYESLDENERRGVAALQVQKLALWTSLVAQKPGDDNQSLWDPYLPVFEQTVSLCAAAVGLSVEDLDRNAIPKTQTPFFSLDIGIVGPLYGVARKCRHPIVRRRAIALLEAAPRQEGFWDGAMAARVAARAVEIEEAGLLDIKECADVPDACRISDAIPIFDYEGRKATVRYVRPNCASGRPREDVVEVFTWLQRESKSQERVSAKQRLTQRSDLTMNRGACGDGYDPLRSREACDAEFLPTQ</sequence>
<proteinExistence type="predicted"/>
<dbReference type="Proteomes" id="UP001320706">
    <property type="component" value="Unassembled WGS sequence"/>
</dbReference>
<accession>A0ACC3SJG9</accession>
<comment type="caution">
    <text evidence="1">The sequence shown here is derived from an EMBL/GenBank/DDBJ whole genome shotgun (WGS) entry which is preliminary data.</text>
</comment>
<evidence type="ECO:0000313" key="2">
    <source>
        <dbReference type="Proteomes" id="UP001320706"/>
    </source>
</evidence>